<evidence type="ECO:0000259" key="4">
    <source>
        <dbReference type="PROSITE" id="PS51194"/>
    </source>
</evidence>
<feature type="domain" description="Helicase C-terminal" evidence="4">
    <location>
        <begin position="371"/>
        <end position="525"/>
    </location>
</feature>
<evidence type="ECO:0000256" key="2">
    <source>
        <dbReference type="SAM" id="MobiDB-lite"/>
    </source>
</evidence>
<dbReference type="InterPro" id="IPR052511">
    <property type="entry name" value="ATP-dep_Helicase"/>
</dbReference>
<organism evidence="5 6">
    <name type="scientific">Blastococcus saxobsidens</name>
    <dbReference type="NCBI Taxonomy" id="138336"/>
    <lineage>
        <taxon>Bacteria</taxon>
        <taxon>Bacillati</taxon>
        <taxon>Actinomycetota</taxon>
        <taxon>Actinomycetes</taxon>
        <taxon>Geodermatophilales</taxon>
        <taxon>Geodermatophilaceae</taxon>
        <taxon>Blastococcus</taxon>
    </lineage>
</organism>
<dbReference type="EMBL" id="JAAGWG010000051">
    <property type="protein sequence ID" value="NEK87936.1"/>
    <property type="molecule type" value="Genomic_DNA"/>
</dbReference>
<feature type="coiled-coil region" evidence="1">
    <location>
        <begin position="15"/>
        <end position="42"/>
    </location>
</feature>
<feature type="domain" description="Helicase ATP-binding" evidence="3">
    <location>
        <begin position="113"/>
        <end position="262"/>
    </location>
</feature>
<feature type="compositionally biased region" description="Basic and acidic residues" evidence="2">
    <location>
        <begin position="66"/>
        <end position="76"/>
    </location>
</feature>
<gene>
    <name evidence="5" type="ORF">GCU60_19535</name>
</gene>
<sequence length="1286" mass="142651">MSTHDGGVVDPWVVLRRLMAENRALRGERDELRDRVDELELLLLRAPATDVVVDGSGPPLHLPRTPGDEPPTHGRDATAGPPVPPRAPRARRAYLDLPDMAPLLRPWQREALDAWRAADRRGVVEAVTGAGKTFVGMAAARDALSAGGSVVVVVPTTELQDQWHAGLVERLPGVRIGRLGGGRQDDLSTCDVLVAIVNSAARRTFHPHPGDLLIADECHRYGAPGFAQALEEDFDHRLGLTATFEREDDGVDTYLRPYFRDVVFTLWYDRALAEGIIAPFDIALVAVNLSEEEQREYDYCSQRMDVAARTLETRFGVSRDSYSAFMLSLNSLARGGRQDGASAYARMYLGPMSARRGLLAGSQAKLTALAQLEPAVRRARGALVFTQTKESAASAADVFEDAGIPASTLFSGLDRDERRDRMAAFRDRVAHLLAAPRVLDEGVDVPEADLAVIVAANRSRRQLVQRLGRVLRLKSDGRPARLVVLYARGTFEDPTLHEDNPLASVLPHSRRSAEFALPNDRDGLLRFLIGEDWHAEQPTGPAEVPTTPEVPERVEAVGPAVQPPVRPFPYQQEILDDLAAERIVHGHSRNLVVMATGTGKTVVSALDYQRLRAAGTVESLLFVAHRKELLAQSRDTFRRVLDDEAFGELFVGGERPRAWQHVFASVQSLAHLDLADLDRHFDFVVVDEFHHAEASTYRRLLEHLEPKGLLGLTATPERADGADVRRWFDGRTAVELRLWEALEQKLLSPFEYYGIHDGVPLDQLQWKRGRGYDIGELTEVYTQSQARIQVILDAVGDKVPDPLRMGALGFCVSVQHARFMAEAFTAAGIPSRAVTSETSAGDRAAALAALAERTVNVLFTVDLFNEGLDLPSIDTVLFLRPTESATVFLQQLGRGLRLSEDKTHLTVLDFIGAQHRDFRFDKRFRALTGTSRGGLRREVERGFPHLPPGCRIEMDEVAQDVVLDNVRRSLSVSWNGLLTEVRGQDNPPLAKFLEDNGVEVEDLYRGNGRSWLDLRRAVGWETTTPGADDKALAGAFGRLLHIDDVERLEFIKSFASVATRRSDLDVSERVQRLSAMLHFSMWGWRVPFTTMEDSIELLLGNPGRAEELIELSSVLRERIRHATPTLDPTEPCPLHLHAHYSRDEAFAAFGLRNLAGTFGQGVRWVPGDQADVFFVTLSKTEEQFSATTMYADRPLSPTLFQWESQSTTAESSPTGQRYVNHRAQGSTVHLFLRATKATEAGGTPPFMYAGPMTYQSHTGERPMRILWELEHELPPSVLELAAAQDH</sequence>
<dbReference type="CDD" id="cd18032">
    <property type="entry name" value="DEXHc_RE_I_III_res"/>
    <property type="match status" value="1"/>
</dbReference>
<name>A0A6L9W778_9ACTN</name>
<dbReference type="InterPro" id="IPR006935">
    <property type="entry name" value="Helicase/UvrB_N"/>
</dbReference>
<dbReference type="CDD" id="cd17926">
    <property type="entry name" value="DEXHc_RE"/>
    <property type="match status" value="1"/>
</dbReference>
<evidence type="ECO:0000313" key="5">
    <source>
        <dbReference type="EMBL" id="NEK87936.1"/>
    </source>
</evidence>
<protein>
    <submittedName>
        <fullName evidence="5">DUF3427 domain-containing protein</fullName>
    </submittedName>
</protein>
<dbReference type="CDD" id="cd18799">
    <property type="entry name" value="SF2_C_EcoAI-like"/>
    <property type="match status" value="1"/>
</dbReference>
<dbReference type="Pfam" id="PF00271">
    <property type="entry name" value="Helicase_C"/>
    <property type="match status" value="2"/>
</dbReference>
<dbReference type="RefSeq" id="WP_163208294.1">
    <property type="nucleotide sequence ID" value="NZ_JAAGWG010000051.1"/>
</dbReference>
<proteinExistence type="predicted"/>
<feature type="region of interest" description="Disordered" evidence="2">
    <location>
        <begin position="53"/>
        <end position="89"/>
    </location>
</feature>
<dbReference type="PROSITE" id="PS51192">
    <property type="entry name" value="HELICASE_ATP_BIND_1"/>
    <property type="match status" value="2"/>
</dbReference>
<feature type="domain" description="Helicase C-terminal" evidence="4">
    <location>
        <begin position="791"/>
        <end position="947"/>
    </location>
</feature>
<accession>A0A6L9W778</accession>
<dbReference type="PROSITE" id="PS51194">
    <property type="entry name" value="HELICASE_CTER"/>
    <property type="match status" value="2"/>
</dbReference>
<keyword evidence="1" id="KW-0175">Coiled coil</keyword>
<dbReference type="Gene3D" id="3.40.50.300">
    <property type="entry name" value="P-loop containing nucleotide triphosphate hydrolases"/>
    <property type="match status" value="4"/>
</dbReference>
<dbReference type="InterPro" id="IPR027417">
    <property type="entry name" value="P-loop_NTPase"/>
</dbReference>
<dbReference type="SMART" id="SM00490">
    <property type="entry name" value="HELICc"/>
    <property type="match status" value="2"/>
</dbReference>
<evidence type="ECO:0000313" key="6">
    <source>
        <dbReference type="Proteomes" id="UP000479241"/>
    </source>
</evidence>
<dbReference type="PANTHER" id="PTHR47962">
    <property type="entry name" value="ATP-DEPENDENT HELICASE LHR-RELATED-RELATED"/>
    <property type="match status" value="1"/>
</dbReference>
<dbReference type="Proteomes" id="UP000479241">
    <property type="component" value="Unassembled WGS sequence"/>
</dbReference>
<dbReference type="InterPro" id="IPR021835">
    <property type="entry name" value="DUF3427"/>
</dbReference>
<dbReference type="Pfam" id="PF04851">
    <property type="entry name" value="ResIII"/>
    <property type="match status" value="2"/>
</dbReference>
<dbReference type="GO" id="GO:0005524">
    <property type="term" value="F:ATP binding"/>
    <property type="evidence" value="ECO:0007669"/>
    <property type="project" value="InterPro"/>
</dbReference>
<dbReference type="GO" id="GO:0016887">
    <property type="term" value="F:ATP hydrolysis activity"/>
    <property type="evidence" value="ECO:0007669"/>
    <property type="project" value="TreeGrafter"/>
</dbReference>
<feature type="domain" description="Helicase ATP-binding" evidence="3">
    <location>
        <begin position="581"/>
        <end position="734"/>
    </location>
</feature>
<dbReference type="Pfam" id="PF11907">
    <property type="entry name" value="DUF3427"/>
    <property type="match status" value="1"/>
</dbReference>
<reference evidence="5 6" key="1">
    <citation type="submission" date="2019-12" db="EMBL/GenBank/DDBJ databases">
        <title>the WGS of Blastococcus saxobsidens 67B17.</title>
        <authorList>
            <person name="Jiang Z."/>
        </authorList>
    </citation>
    <scope>NUCLEOTIDE SEQUENCE [LARGE SCALE GENOMIC DNA]</scope>
    <source>
        <strain evidence="5 6">67B17</strain>
    </source>
</reference>
<dbReference type="SUPFAM" id="SSF52540">
    <property type="entry name" value="P-loop containing nucleoside triphosphate hydrolases"/>
    <property type="match status" value="2"/>
</dbReference>
<comment type="caution">
    <text evidence="5">The sequence shown here is derived from an EMBL/GenBank/DDBJ whole genome shotgun (WGS) entry which is preliminary data.</text>
</comment>
<dbReference type="InterPro" id="IPR014001">
    <property type="entry name" value="Helicase_ATP-bd"/>
</dbReference>
<dbReference type="PANTHER" id="PTHR47962:SF7">
    <property type="entry name" value="MITOCHONDRIAL ATP-DEPENDENT HELICASE IRC3-RELATED"/>
    <property type="match status" value="1"/>
</dbReference>
<dbReference type="InterPro" id="IPR001650">
    <property type="entry name" value="Helicase_C-like"/>
</dbReference>
<dbReference type="GO" id="GO:0003677">
    <property type="term" value="F:DNA binding"/>
    <property type="evidence" value="ECO:0007669"/>
    <property type="project" value="InterPro"/>
</dbReference>
<dbReference type="SMART" id="SM00487">
    <property type="entry name" value="DEXDc"/>
    <property type="match status" value="2"/>
</dbReference>
<evidence type="ECO:0000259" key="3">
    <source>
        <dbReference type="PROSITE" id="PS51192"/>
    </source>
</evidence>
<evidence type="ECO:0000256" key="1">
    <source>
        <dbReference type="SAM" id="Coils"/>
    </source>
</evidence>